<dbReference type="Proteomes" id="UP001597349">
    <property type="component" value="Unassembled WGS sequence"/>
</dbReference>
<accession>A0ABW4WBT1</accession>
<evidence type="ECO:0000256" key="1">
    <source>
        <dbReference type="SAM" id="Coils"/>
    </source>
</evidence>
<keyword evidence="1" id="KW-0175">Coiled coil</keyword>
<protein>
    <recommendedName>
        <fullName evidence="5">OmpA-like domain-containing protein</fullName>
    </recommendedName>
</protein>
<keyword evidence="2" id="KW-0472">Membrane</keyword>
<dbReference type="Gene3D" id="3.30.1330.60">
    <property type="entry name" value="OmpA-like domain"/>
    <property type="match status" value="1"/>
</dbReference>
<proteinExistence type="predicted"/>
<name>A0ABW4WBT1_9HYPH</name>
<dbReference type="EMBL" id="JBHUGY010000019">
    <property type="protein sequence ID" value="MFD2053656.1"/>
    <property type="molecule type" value="Genomic_DNA"/>
</dbReference>
<reference evidence="4" key="1">
    <citation type="journal article" date="2019" name="Int. J. Syst. Evol. Microbiol.">
        <title>The Global Catalogue of Microorganisms (GCM) 10K type strain sequencing project: providing services to taxonomists for standard genome sequencing and annotation.</title>
        <authorList>
            <consortium name="The Broad Institute Genomics Platform"/>
            <consortium name="The Broad Institute Genome Sequencing Center for Infectious Disease"/>
            <person name="Wu L."/>
            <person name="Ma J."/>
        </authorList>
    </citation>
    <scope>NUCLEOTIDE SEQUENCE [LARGE SCALE GENOMIC DNA]</scope>
    <source>
        <strain evidence="4">CGMCC 1.16226</strain>
    </source>
</reference>
<dbReference type="RefSeq" id="WP_379018526.1">
    <property type="nucleotide sequence ID" value="NZ_JBHUGY010000019.1"/>
</dbReference>
<feature type="transmembrane region" description="Helical" evidence="2">
    <location>
        <begin position="20"/>
        <end position="45"/>
    </location>
</feature>
<feature type="coiled-coil region" evidence="1">
    <location>
        <begin position="58"/>
        <end position="85"/>
    </location>
</feature>
<organism evidence="3 4">
    <name type="scientific">Mesorhizobium calcicola</name>
    <dbReference type="NCBI Taxonomy" id="1300310"/>
    <lineage>
        <taxon>Bacteria</taxon>
        <taxon>Pseudomonadati</taxon>
        <taxon>Pseudomonadota</taxon>
        <taxon>Alphaproteobacteria</taxon>
        <taxon>Hyphomicrobiales</taxon>
        <taxon>Phyllobacteriaceae</taxon>
        <taxon>Mesorhizobium</taxon>
    </lineage>
</organism>
<keyword evidence="2" id="KW-1133">Transmembrane helix</keyword>
<sequence length="347" mass="37311">MSTQGTSVSSEQRGYGRGLILGLTMAESMLLLVFCLLLAAGAIIARERSTSEHIKADKLAVEVELQKQEASNALLEEKLEVFRKTVAGSDGLEKEWRELELAKTKVDQILETGLTLEEVVPMAVRLRDSGLTANDIEKLAPAIKVLRDKVVVSPSKQTPEEQLLEVIRKAKESEGNAKPHEWPPIISLSETNGYFFKSGSAELSPSFDAALRENTAGQIADIAAKYAVDVVEVIGHTDEQKISRLGSNLDAELQDVLGGTAPVGVLHPADNAGLGLARAIAVAKVLKSVPALQAVTILPMSGAQLILPDDTLTNGTQAGDVKSRRRIEIRVRKRNSPSTTEIGAKIQ</sequence>
<dbReference type="InterPro" id="IPR036737">
    <property type="entry name" value="OmpA-like_sf"/>
</dbReference>
<evidence type="ECO:0000313" key="3">
    <source>
        <dbReference type="EMBL" id="MFD2053656.1"/>
    </source>
</evidence>
<dbReference type="SUPFAM" id="SSF103088">
    <property type="entry name" value="OmpA-like"/>
    <property type="match status" value="1"/>
</dbReference>
<evidence type="ECO:0008006" key="5">
    <source>
        <dbReference type="Google" id="ProtNLM"/>
    </source>
</evidence>
<gene>
    <name evidence="3" type="ORF">ACFSQT_11315</name>
</gene>
<evidence type="ECO:0000256" key="2">
    <source>
        <dbReference type="SAM" id="Phobius"/>
    </source>
</evidence>
<keyword evidence="4" id="KW-1185">Reference proteome</keyword>
<evidence type="ECO:0000313" key="4">
    <source>
        <dbReference type="Proteomes" id="UP001597349"/>
    </source>
</evidence>
<comment type="caution">
    <text evidence="3">The sequence shown here is derived from an EMBL/GenBank/DDBJ whole genome shotgun (WGS) entry which is preliminary data.</text>
</comment>
<keyword evidence="2" id="KW-0812">Transmembrane</keyword>